<evidence type="ECO:0000313" key="13">
    <source>
        <dbReference type="Proteomes" id="UP001316087"/>
    </source>
</evidence>
<evidence type="ECO:0000313" key="12">
    <source>
        <dbReference type="EMBL" id="MCH7321289.1"/>
    </source>
</evidence>
<keyword evidence="13" id="KW-1185">Reference proteome</keyword>
<dbReference type="Gene3D" id="1.10.287.950">
    <property type="entry name" value="Methyl-accepting chemotaxis protein"/>
    <property type="match status" value="1"/>
</dbReference>
<dbReference type="PROSITE" id="PS50111">
    <property type="entry name" value="CHEMOTAXIS_TRANSDUC_2"/>
    <property type="match status" value="1"/>
</dbReference>
<comment type="subcellular location">
    <subcellularLocation>
        <location evidence="1">Cell inner membrane</location>
        <topology evidence="1">Multi-pass membrane protein</topology>
    </subcellularLocation>
</comment>
<feature type="transmembrane region" description="Helical" evidence="8">
    <location>
        <begin position="189"/>
        <end position="207"/>
    </location>
</feature>
<dbReference type="EMBL" id="JAKZFC010000001">
    <property type="protein sequence ID" value="MCH7321289.1"/>
    <property type="molecule type" value="Genomic_DNA"/>
</dbReference>
<keyword evidence="4 8" id="KW-0472">Membrane</keyword>
<organism evidence="12 13">
    <name type="scientific">Solibacillus palustris</name>
    <dbReference type="NCBI Taxonomy" id="2908203"/>
    <lineage>
        <taxon>Bacteria</taxon>
        <taxon>Bacillati</taxon>
        <taxon>Bacillota</taxon>
        <taxon>Bacilli</taxon>
        <taxon>Bacillales</taxon>
        <taxon>Caryophanaceae</taxon>
        <taxon>Solibacillus</taxon>
    </lineage>
</organism>
<feature type="domain" description="Methyl-accepting transducer" evidence="9">
    <location>
        <begin position="280"/>
        <end position="537"/>
    </location>
</feature>
<dbReference type="Pfam" id="PF00015">
    <property type="entry name" value="MCPsignal"/>
    <property type="match status" value="1"/>
</dbReference>
<dbReference type="PROSITE" id="PS50885">
    <property type="entry name" value="HAMP"/>
    <property type="match status" value="1"/>
</dbReference>
<dbReference type="InterPro" id="IPR003660">
    <property type="entry name" value="HAMP_dom"/>
</dbReference>
<reference evidence="12 13" key="1">
    <citation type="submission" date="2022-03" db="EMBL/GenBank/DDBJ databases">
        <authorList>
            <person name="Jo J.-H."/>
            <person name="Im W.-T."/>
        </authorList>
    </citation>
    <scope>NUCLEOTIDE SEQUENCE [LARGE SCALE GENOMIC DNA]</scope>
    <source>
        <strain evidence="12 13">MA9</strain>
    </source>
</reference>
<keyword evidence="8" id="KW-0812">Transmembrane</keyword>
<dbReference type="RefSeq" id="WP_241368320.1">
    <property type="nucleotide sequence ID" value="NZ_JAKZFC010000001.1"/>
</dbReference>
<evidence type="ECO:0000259" key="10">
    <source>
        <dbReference type="PROSITE" id="PS50192"/>
    </source>
</evidence>
<dbReference type="Gene3D" id="6.10.340.10">
    <property type="match status" value="1"/>
</dbReference>
<comment type="caution">
    <text evidence="12">The sequence shown here is derived from an EMBL/GenBank/DDBJ whole genome shotgun (WGS) entry which is preliminary data.</text>
</comment>
<feature type="domain" description="T-SNARE coiled-coil homology" evidence="10">
    <location>
        <begin position="502"/>
        <end position="564"/>
    </location>
</feature>
<keyword evidence="2" id="KW-1003">Cell membrane</keyword>
<evidence type="ECO:0000256" key="4">
    <source>
        <dbReference type="ARBA" id="ARBA00023136"/>
    </source>
</evidence>
<evidence type="ECO:0000256" key="2">
    <source>
        <dbReference type="ARBA" id="ARBA00022475"/>
    </source>
</evidence>
<feature type="transmembrane region" description="Helical" evidence="8">
    <location>
        <begin position="6"/>
        <end position="28"/>
    </location>
</feature>
<dbReference type="CDD" id="cd06225">
    <property type="entry name" value="HAMP"/>
    <property type="match status" value="1"/>
</dbReference>
<evidence type="ECO:0000256" key="3">
    <source>
        <dbReference type="ARBA" id="ARBA00022519"/>
    </source>
</evidence>
<dbReference type="Pfam" id="PF00672">
    <property type="entry name" value="HAMP"/>
    <property type="match status" value="1"/>
</dbReference>
<sequence length="566" mass="62582">MNSLKTKMVAVFSVLIILMGGSIGFLVIQSSSKLVIQSISKQATKIGEYTLSQMDAEKYSVIIKDRKENDYFNQLQDKFEEISVANDLNYLYTMSREKTDNGYEYFYVITGDAVALGDIEENGAEYDKMVQTFETGQTSEPEISSDDFGNLLSIYIPIKDKSGEVISVLGVDYNATDIINLEKQNALEMVLLTGVFLIISIIIIFIFSKIVTKPLESLTKQAKKISEGDLNFQVKTEGKDEISALSRSFEKMVVDLREIIADINSTTVTMNDTTQELSQFVKTTEEASGNITQSMEETAIGIEKQSEEVNNILEMMSNMMTFLHEGVAQVKRTVENAKISTDTAQKGKESMREATVQLHELIKTVESATGTVQSLAKRSDEVGEIINVISDIANQTNLLALNAAIEAARAGENGKGFAVVADEVRKLAEQSQSAANKIIDLIESIQKETNETVVKMEQNLKAVQKQEQLIDQGDEALNVIVNMVGQTEKDTSQIEVVFNDLQKDSQKVLEALETISAVIEENTAVTEEVASASKDQSTVISRIVENVHKVEGISKVLKNKVDKFKI</sequence>
<dbReference type="SUPFAM" id="SSF103190">
    <property type="entry name" value="Sensory domain-like"/>
    <property type="match status" value="1"/>
</dbReference>
<evidence type="ECO:0000256" key="6">
    <source>
        <dbReference type="ARBA" id="ARBA00029447"/>
    </source>
</evidence>
<feature type="domain" description="HAMP" evidence="11">
    <location>
        <begin position="209"/>
        <end position="261"/>
    </location>
</feature>
<keyword evidence="5 7" id="KW-0807">Transducer</keyword>
<gene>
    <name evidence="12" type="ORF">LZ480_05225</name>
</gene>
<dbReference type="InterPro" id="IPR000727">
    <property type="entry name" value="T_SNARE_dom"/>
</dbReference>
<dbReference type="InterPro" id="IPR004089">
    <property type="entry name" value="MCPsignal_dom"/>
</dbReference>
<dbReference type="PANTHER" id="PTHR32089">
    <property type="entry name" value="METHYL-ACCEPTING CHEMOTAXIS PROTEIN MCPB"/>
    <property type="match status" value="1"/>
</dbReference>
<dbReference type="SMART" id="SM00304">
    <property type="entry name" value="HAMP"/>
    <property type="match status" value="1"/>
</dbReference>
<name>A0ABS9UAE2_9BACL</name>
<evidence type="ECO:0000259" key="9">
    <source>
        <dbReference type="PROSITE" id="PS50111"/>
    </source>
</evidence>
<evidence type="ECO:0000256" key="5">
    <source>
        <dbReference type="ARBA" id="ARBA00023224"/>
    </source>
</evidence>
<comment type="similarity">
    <text evidence="6">Belongs to the methyl-accepting chemotaxis (MCP) protein family.</text>
</comment>
<protein>
    <submittedName>
        <fullName evidence="12">Methyl-accepting chemotaxis protein</fullName>
    </submittedName>
</protein>
<keyword evidence="3" id="KW-0997">Cell inner membrane</keyword>
<dbReference type="Proteomes" id="UP001316087">
    <property type="component" value="Unassembled WGS sequence"/>
</dbReference>
<dbReference type="SMART" id="SM00283">
    <property type="entry name" value="MA"/>
    <property type="match status" value="1"/>
</dbReference>
<evidence type="ECO:0000256" key="1">
    <source>
        <dbReference type="ARBA" id="ARBA00004429"/>
    </source>
</evidence>
<keyword evidence="8" id="KW-1133">Transmembrane helix</keyword>
<evidence type="ECO:0000259" key="11">
    <source>
        <dbReference type="PROSITE" id="PS50885"/>
    </source>
</evidence>
<dbReference type="SUPFAM" id="SSF58104">
    <property type="entry name" value="Methyl-accepting chemotaxis protein (MCP) signaling domain"/>
    <property type="match status" value="1"/>
</dbReference>
<accession>A0ABS9UAE2</accession>
<dbReference type="PANTHER" id="PTHR32089:SF112">
    <property type="entry name" value="LYSOZYME-LIKE PROTEIN-RELATED"/>
    <property type="match status" value="1"/>
</dbReference>
<dbReference type="PROSITE" id="PS50192">
    <property type="entry name" value="T_SNARE"/>
    <property type="match status" value="1"/>
</dbReference>
<evidence type="ECO:0000256" key="7">
    <source>
        <dbReference type="PROSITE-ProRule" id="PRU00284"/>
    </source>
</evidence>
<proteinExistence type="inferred from homology"/>
<evidence type="ECO:0000256" key="8">
    <source>
        <dbReference type="SAM" id="Phobius"/>
    </source>
</evidence>
<dbReference type="InterPro" id="IPR029151">
    <property type="entry name" value="Sensor-like_sf"/>
</dbReference>